<evidence type="ECO:0000313" key="4">
    <source>
        <dbReference type="Proteomes" id="UP001153618"/>
    </source>
</evidence>
<comment type="caution">
    <text evidence="3">The sequence shown here is derived from an EMBL/GenBank/DDBJ whole genome shotgun (WGS) entry which is preliminary data.</text>
</comment>
<dbReference type="PANTHER" id="PTHR23092">
    <property type="entry name" value="POLY(A) RNA POLYMERASE"/>
    <property type="match status" value="1"/>
</dbReference>
<dbReference type="GO" id="GO:0005730">
    <property type="term" value="C:nucleolus"/>
    <property type="evidence" value="ECO:0007669"/>
    <property type="project" value="TreeGrafter"/>
</dbReference>
<gene>
    <name evidence="3" type="ORF">POLS_LOCUS5806</name>
</gene>
<organism evidence="3 4">
    <name type="scientific">Penicillium olsonii</name>
    <dbReference type="NCBI Taxonomy" id="99116"/>
    <lineage>
        <taxon>Eukaryota</taxon>
        <taxon>Fungi</taxon>
        <taxon>Dikarya</taxon>
        <taxon>Ascomycota</taxon>
        <taxon>Pezizomycotina</taxon>
        <taxon>Eurotiomycetes</taxon>
        <taxon>Eurotiomycetidae</taxon>
        <taxon>Eurotiales</taxon>
        <taxon>Aspergillaceae</taxon>
        <taxon>Penicillium</taxon>
    </lineage>
</organism>
<dbReference type="GO" id="GO:1990817">
    <property type="term" value="F:poly(A) RNA polymerase activity"/>
    <property type="evidence" value="ECO:0007669"/>
    <property type="project" value="InterPro"/>
</dbReference>
<dbReference type="PANTHER" id="PTHR23092:SF50">
    <property type="entry name" value="MTF2-LIKE C-TERMINAL DOMAIN-CONTAINING PROTEIN"/>
    <property type="match status" value="1"/>
</dbReference>
<evidence type="ECO:0000259" key="2">
    <source>
        <dbReference type="Pfam" id="PF22600"/>
    </source>
</evidence>
<sequence>MRPSTVRHHARLGLPASRLFHSSTVVRNDVFANSLRKTLDAHRSTNRARLIRKIYPKEDPPGLWRPEIPPQSRVGYQTPVDPALPAAESPDTPEPELGAKKRRKKAKQKPPGLEARRHEEAIQPVGKGPAQTPWLKNVDLPRASAEITLDTEIRALVQYLTPSAEERCQFEKVRTEVASLLKGVVPQAPQVIGSHRTGLVLAHSDLDFILPFKDLQRSPERDRRPSATRPQIQDSHIRLLRQVERTLQQTAAFRDQIYPSDKRNPALSARHRPTGLWLHFYCGEGIPAITEYLQDYQAEYPSLKPLYAVTRILLEARGLFGAPQASISPDALAMLIVAFLKVNHGRFTAPNSLGDQFLALLRLYGNDVNLQTVGVAVDPPSFFGADTLVPSGDQNAAYQRGQRSLVNAKRTAAAKGNTPVANRLCIQDPTHYMNDLGRSCTRTSELRGAFAAAYEHLRRACDDWAGEPKKSSSILTSVLQARFDALENLRARILCI</sequence>
<dbReference type="Gene3D" id="3.30.460.10">
    <property type="entry name" value="Beta Polymerase, domain 2"/>
    <property type="match status" value="1"/>
</dbReference>
<proteinExistence type="predicted"/>
<dbReference type="InterPro" id="IPR045862">
    <property type="entry name" value="Trf4-like"/>
</dbReference>
<dbReference type="Pfam" id="PF22600">
    <property type="entry name" value="MTPAP-like_central"/>
    <property type="match status" value="1"/>
</dbReference>
<dbReference type="GO" id="GO:0043634">
    <property type="term" value="P:polyadenylation-dependent ncRNA catabolic process"/>
    <property type="evidence" value="ECO:0007669"/>
    <property type="project" value="TreeGrafter"/>
</dbReference>
<dbReference type="Proteomes" id="UP001153618">
    <property type="component" value="Unassembled WGS sequence"/>
</dbReference>
<evidence type="ECO:0000256" key="1">
    <source>
        <dbReference type="SAM" id="MobiDB-lite"/>
    </source>
</evidence>
<protein>
    <recommendedName>
        <fullName evidence="2">Poly(A) RNA polymerase mitochondrial-like central palm domain-containing protein</fullName>
    </recommendedName>
</protein>
<keyword evidence="4" id="KW-1185">Reference proteome</keyword>
<dbReference type="InterPro" id="IPR054708">
    <property type="entry name" value="MTPAP-like_central"/>
</dbReference>
<name>A0A9W4MX29_PENOL</name>
<dbReference type="InterPro" id="IPR043519">
    <property type="entry name" value="NT_sf"/>
</dbReference>
<feature type="domain" description="Poly(A) RNA polymerase mitochondrial-like central palm" evidence="2">
    <location>
        <begin position="149"/>
        <end position="275"/>
    </location>
</feature>
<reference evidence="3" key="1">
    <citation type="submission" date="2021-07" db="EMBL/GenBank/DDBJ databases">
        <authorList>
            <person name="Branca A.L. A."/>
        </authorList>
    </citation>
    <scope>NUCLEOTIDE SEQUENCE</scope>
</reference>
<dbReference type="OrthoDB" id="273917at2759"/>
<dbReference type="AlphaFoldDB" id="A0A9W4MX29"/>
<evidence type="ECO:0000313" key="3">
    <source>
        <dbReference type="EMBL" id="CAG8141314.1"/>
    </source>
</evidence>
<dbReference type="GO" id="GO:0031123">
    <property type="term" value="P:RNA 3'-end processing"/>
    <property type="evidence" value="ECO:0007669"/>
    <property type="project" value="TreeGrafter"/>
</dbReference>
<dbReference type="GO" id="GO:0031499">
    <property type="term" value="C:TRAMP complex"/>
    <property type="evidence" value="ECO:0007669"/>
    <property type="project" value="TreeGrafter"/>
</dbReference>
<dbReference type="Gene3D" id="1.10.1410.10">
    <property type="match status" value="1"/>
</dbReference>
<feature type="region of interest" description="Disordered" evidence="1">
    <location>
        <begin position="59"/>
        <end position="134"/>
    </location>
</feature>
<dbReference type="GO" id="GO:0010605">
    <property type="term" value="P:negative regulation of macromolecule metabolic process"/>
    <property type="evidence" value="ECO:0007669"/>
    <property type="project" value="UniProtKB-ARBA"/>
</dbReference>
<dbReference type="SUPFAM" id="SSF81631">
    <property type="entry name" value="PAP/OAS1 substrate-binding domain"/>
    <property type="match status" value="1"/>
</dbReference>
<dbReference type="SUPFAM" id="SSF81301">
    <property type="entry name" value="Nucleotidyltransferase"/>
    <property type="match status" value="1"/>
</dbReference>
<dbReference type="GO" id="GO:0003729">
    <property type="term" value="F:mRNA binding"/>
    <property type="evidence" value="ECO:0007669"/>
    <property type="project" value="TreeGrafter"/>
</dbReference>
<dbReference type="EMBL" id="CAJVOS010000029">
    <property type="protein sequence ID" value="CAG8141314.1"/>
    <property type="molecule type" value="Genomic_DNA"/>
</dbReference>
<accession>A0A9W4MX29</accession>